<evidence type="ECO:0000313" key="9">
    <source>
        <dbReference type="EMBL" id="KRL37837.1"/>
    </source>
</evidence>
<protein>
    <recommendedName>
        <fullName evidence="2 7">DNA repair protein RecO</fullName>
    </recommendedName>
    <alternativeName>
        <fullName evidence="6 7">Recombination protein O</fullName>
    </alternativeName>
</protein>
<dbReference type="SUPFAM" id="SSF57863">
    <property type="entry name" value="ArfGap/RecO-like zinc finger"/>
    <property type="match status" value="1"/>
</dbReference>
<evidence type="ECO:0000259" key="8">
    <source>
        <dbReference type="Pfam" id="PF11967"/>
    </source>
</evidence>
<sequence length="267" mass="30790">MSKEVAEFNGLVLARHNYRESDMLVKLMTDRFGKKMFMLHRARKPGFRMAAGFLPFTVGTYVGSINDNGLSFMTTVKDASQFQTISQDIELNAYATYLLSLIDEAFPDGEPIPRWYNQAQTSLKLIDDGLDPAVVTNITEVQLLQAFGVQPEWRGCVIDGRNDLPLDYSEQYGGVLCRDHWYLDRYRFHVLPKAMYLLRWFSVVDLTQLHSIQVSEATKKDLRRVLDRIYQDTVGVVPKAKRFLDQMHKWDQQLPPISTEEKPQSTD</sequence>
<dbReference type="PANTHER" id="PTHR33991:SF1">
    <property type="entry name" value="DNA REPAIR PROTEIN RECO"/>
    <property type="match status" value="1"/>
</dbReference>
<dbReference type="Gene3D" id="1.20.1440.120">
    <property type="entry name" value="Recombination protein O, C-terminal domain"/>
    <property type="match status" value="1"/>
</dbReference>
<dbReference type="EMBL" id="AZEU01000313">
    <property type="protein sequence ID" value="KRL37837.1"/>
    <property type="molecule type" value="Genomic_DNA"/>
</dbReference>
<proteinExistence type="inferred from homology"/>
<dbReference type="RefSeq" id="WP_056965155.1">
    <property type="nucleotide sequence ID" value="NZ_AZEU01000313.1"/>
</dbReference>
<evidence type="ECO:0000256" key="2">
    <source>
        <dbReference type="ARBA" id="ARBA00021310"/>
    </source>
</evidence>
<dbReference type="PANTHER" id="PTHR33991">
    <property type="entry name" value="DNA REPAIR PROTEIN RECO"/>
    <property type="match status" value="1"/>
</dbReference>
<evidence type="ECO:0000256" key="3">
    <source>
        <dbReference type="ARBA" id="ARBA00022763"/>
    </source>
</evidence>
<dbReference type="Gene3D" id="2.40.50.140">
    <property type="entry name" value="Nucleic acid-binding proteins"/>
    <property type="match status" value="1"/>
</dbReference>
<organism evidence="9 10">
    <name type="scientific">Lacticaseibacillus manihotivorans DSM 13343 = JCM 12514</name>
    <dbReference type="NCBI Taxonomy" id="1423769"/>
    <lineage>
        <taxon>Bacteria</taxon>
        <taxon>Bacillati</taxon>
        <taxon>Bacillota</taxon>
        <taxon>Bacilli</taxon>
        <taxon>Lactobacillales</taxon>
        <taxon>Lactobacillaceae</taxon>
        <taxon>Lacticaseibacillus</taxon>
    </lineage>
</organism>
<comment type="caution">
    <text evidence="9">The sequence shown here is derived from an EMBL/GenBank/DDBJ whole genome shotgun (WGS) entry which is preliminary data.</text>
</comment>
<evidence type="ECO:0000256" key="4">
    <source>
        <dbReference type="ARBA" id="ARBA00023172"/>
    </source>
</evidence>
<dbReference type="AlphaFoldDB" id="A0A0R1PZA4"/>
<dbReference type="Proteomes" id="UP000051790">
    <property type="component" value="Unassembled WGS sequence"/>
</dbReference>
<evidence type="ECO:0000256" key="6">
    <source>
        <dbReference type="ARBA" id="ARBA00033409"/>
    </source>
</evidence>
<evidence type="ECO:0000256" key="1">
    <source>
        <dbReference type="ARBA" id="ARBA00007452"/>
    </source>
</evidence>
<gene>
    <name evidence="7" type="primary">recO</name>
    <name evidence="9" type="ORF">FD01_GL002795</name>
</gene>
<dbReference type="InterPro" id="IPR042242">
    <property type="entry name" value="RecO_C"/>
</dbReference>
<dbReference type="GO" id="GO:0006310">
    <property type="term" value="P:DNA recombination"/>
    <property type="evidence" value="ECO:0007669"/>
    <property type="project" value="UniProtKB-UniRule"/>
</dbReference>
<keyword evidence="5 7" id="KW-0234">DNA repair</keyword>
<comment type="similarity">
    <text evidence="1 7">Belongs to the RecO family.</text>
</comment>
<dbReference type="InterPro" id="IPR037278">
    <property type="entry name" value="ARFGAP/RecO"/>
</dbReference>
<dbReference type="GO" id="GO:0006302">
    <property type="term" value="P:double-strand break repair"/>
    <property type="evidence" value="ECO:0007669"/>
    <property type="project" value="TreeGrafter"/>
</dbReference>
<feature type="domain" description="DNA replication/recombination mediator RecO N-terminal" evidence="8">
    <location>
        <begin position="7"/>
        <end position="80"/>
    </location>
</feature>
<evidence type="ECO:0000256" key="7">
    <source>
        <dbReference type="HAMAP-Rule" id="MF_00201"/>
    </source>
</evidence>
<evidence type="ECO:0000256" key="5">
    <source>
        <dbReference type="ARBA" id="ARBA00023204"/>
    </source>
</evidence>
<dbReference type="Pfam" id="PF11967">
    <property type="entry name" value="RecO_N"/>
    <property type="match status" value="1"/>
</dbReference>
<accession>A0A0R1PZA4</accession>
<dbReference type="Pfam" id="PF02565">
    <property type="entry name" value="RecO_C"/>
    <property type="match status" value="1"/>
</dbReference>
<dbReference type="NCBIfam" id="TIGR00613">
    <property type="entry name" value="reco"/>
    <property type="match status" value="1"/>
</dbReference>
<reference evidence="9 10" key="1">
    <citation type="journal article" date="2015" name="Genome Announc.">
        <title>Expanding the biotechnology potential of lactobacilli through comparative genomics of 213 strains and associated genera.</title>
        <authorList>
            <person name="Sun Z."/>
            <person name="Harris H.M."/>
            <person name="McCann A."/>
            <person name="Guo C."/>
            <person name="Argimon S."/>
            <person name="Zhang W."/>
            <person name="Yang X."/>
            <person name="Jeffery I.B."/>
            <person name="Cooney J.C."/>
            <person name="Kagawa T.F."/>
            <person name="Liu W."/>
            <person name="Song Y."/>
            <person name="Salvetti E."/>
            <person name="Wrobel A."/>
            <person name="Rasinkangas P."/>
            <person name="Parkhill J."/>
            <person name="Rea M.C."/>
            <person name="O'Sullivan O."/>
            <person name="Ritari J."/>
            <person name="Douillard F.P."/>
            <person name="Paul Ross R."/>
            <person name="Yang R."/>
            <person name="Briner A.E."/>
            <person name="Felis G.E."/>
            <person name="de Vos W.M."/>
            <person name="Barrangou R."/>
            <person name="Klaenhammer T.R."/>
            <person name="Caufield P.W."/>
            <person name="Cui Y."/>
            <person name="Zhang H."/>
            <person name="O'Toole P.W."/>
        </authorList>
    </citation>
    <scope>NUCLEOTIDE SEQUENCE [LARGE SCALE GENOMIC DNA]</scope>
    <source>
        <strain evidence="9 10">DSM 13343</strain>
    </source>
</reference>
<dbReference type="InterPro" id="IPR003717">
    <property type="entry name" value="RecO"/>
</dbReference>
<dbReference type="PATRIC" id="fig|1423769.4.peg.3015"/>
<dbReference type="HAMAP" id="MF_00201">
    <property type="entry name" value="RecO"/>
    <property type="match status" value="1"/>
</dbReference>
<keyword evidence="4 7" id="KW-0233">DNA recombination</keyword>
<dbReference type="SUPFAM" id="SSF50249">
    <property type="entry name" value="Nucleic acid-binding proteins"/>
    <property type="match status" value="1"/>
</dbReference>
<comment type="function">
    <text evidence="7">Involved in DNA repair and RecF pathway recombination.</text>
</comment>
<keyword evidence="3 7" id="KW-0227">DNA damage</keyword>
<dbReference type="OrthoDB" id="9797083at2"/>
<keyword evidence="10" id="KW-1185">Reference proteome</keyword>
<dbReference type="InterPro" id="IPR012340">
    <property type="entry name" value="NA-bd_OB-fold"/>
</dbReference>
<dbReference type="GO" id="GO:0043590">
    <property type="term" value="C:bacterial nucleoid"/>
    <property type="evidence" value="ECO:0007669"/>
    <property type="project" value="TreeGrafter"/>
</dbReference>
<evidence type="ECO:0000313" key="10">
    <source>
        <dbReference type="Proteomes" id="UP000051790"/>
    </source>
</evidence>
<dbReference type="InterPro" id="IPR022572">
    <property type="entry name" value="DNA_rep/recomb_RecO_N"/>
</dbReference>
<name>A0A0R1PZA4_9LACO</name>